<keyword evidence="1" id="KW-0812">Transmembrane</keyword>
<evidence type="ECO:0000256" key="1">
    <source>
        <dbReference type="SAM" id="Phobius"/>
    </source>
</evidence>
<feature type="transmembrane region" description="Helical" evidence="1">
    <location>
        <begin position="57"/>
        <end position="79"/>
    </location>
</feature>
<sequence length="152" mass="16029">MMYLLLAALVAWSVQRQMTVQAVGRLANDLRKPLIFAAIGIATFADWRPADTSHWELLAGSLALSAAMGLARGVLMPVWREADGGVRRKGNALTLGLWGAMIAGKVALGVLVVQEPPHVGEVLCFLGVSIAVQLAVIAARAEALRAPRPVAA</sequence>
<keyword evidence="1" id="KW-1133">Transmembrane helix</keyword>
<gene>
    <name evidence="2" type="ORF">J4709_23555</name>
</gene>
<comment type="caution">
    <text evidence="2">The sequence shown here is derived from an EMBL/GenBank/DDBJ whole genome shotgun (WGS) entry which is preliminary data.</text>
</comment>
<feature type="transmembrane region" description="Helical" evidence="1">
    <location>
        <begin position="119"/>
        <end position="139"/>
    </location>
</feature>
<accession>A0ABS3RUY7</accession>
<dbReference type="RefSeq" id="WP_208243941.1">
    <property type="nucleotide sequence ID" value="NZ_JAGEPF010000014.1"/>
</dbReference>
<protein>
    <recommendedName>
        <fullName evidence="4">Integral membrane protein</fullName>
    </recommendedName>
</protein>
<name>A0ABS3RUY7_9ACTN</name>
<organism evidence="2 3">
    <name type="scientific">Actinomadura violacea</name>
    <dbReference type="NCBI Taxonomy" id="2819934"/>
    <lineage>
        <taxon>Bacteria</taxon>
        <taxon>Bacillati</taxon>
        <taxon>Actinomycetota</taxon>
        <taxon>Actinomycetes</taxon>
        <taxon>Streptosporangiales</taxon>
        <taxon>Thermomonosporaceae</taxon>
        <taxon>Actinomadura</taxon>
    </lineage>
</organism>
<reference evidence="2 3" key="1">
    <citation type="submission" date="2021-03" db="EMBL/GenBank/DDBJ databases">
        <title>Actinomadura violae sp. nov., isolated from lichen in Thailand.</title>
        <authorList>
            <person name="Kanchanasin P."/>
            <person name="Saeng-In P."/>
            <person name="Phongsopitanun W."/>
            <person name="Yuki M."/>
            <person name="Kudo T."/>
            <person name="Ohkuma M."/>
            <person name="Tanasupawat S."/>
        </authorList>
    </citation>
    <scope>NUCLEOTIDE SEQUENCE [LARGE SCALE GENOMIC DNA]</scope>
    <source>
        <strain evidence="2 3">LCR2-06</strain>
    </source>
</reference>
<evidence type="ECO:0000313" key="3">
    <source>
        <dbReference type="Proteomes" id="UP000680206"/>
    </source>
</evidence>
<keyword evidence="1" id="KW-0472">Membrane</keyword>
<feature type="transmembrane region" description="Helical" evidence="1">
    <location>
        <begin position="91"/>
        <end position="113"/>
    </location>
</feature>
<keyword evidence="3" id="KW-1185">Reference proteome</keyword>
<evidence type="ECO:0000313" key="2">
    <source>
        <dbReference type="EMBL" id="MBO2460564.1"/>
    </source>
</evidence>
<proteinExistence type="predicted"/>
<evidence type="ECO:0008006" key="4">
    <source>
        <dbReference type="Google" id="ProtNLM"/>
    </source>
</evidence>
<dbReference type="Proteomes" id="UP000680206">
    <property type="component" value="Unassembled WGS sequence"/>
</dbReference>
<dbReference type="EMBL" id="JAGEPF010000014">
    <property type="protein sequence ID" value="MBO2460564.1"/>
    <property type="molecule type" value="Genomic_DNA"/>
</dbReference>